<evidence type="ECO:0000313" key="1">
    <source>
        <dbReference type="Ensembl" id="ENSSLDP00000025569.1"/>
    </source>
</evidence>
<name>A0A3B4YS60_SERLL</name>
<dbReference type="GeneTree" id="ENSGT01030000235041"/>
<evidence type="ECO:0000313" key="2">
    <source>
        <dbReference type="Proteomes" id="UP000261360"/>
    </source>
</evidence>
<dbReference type="Ensembl" id="ENSSLDT00000026360.1">
    <property type="protein sequence ID" value="ENSSLDP00000025569.1"/>
    <property type="gene ID" value="ENSSLDG00000019888.1"/>
</dbReference>
<organism evidence="1 2">
    <name type="scientific">Seriola lalandi dorsalis</name>
    <dbReference type="NCBI Taxonomy" id="1841481"/>
    <lineage>
        <taxon>Eukaryota</taxon>
        <taxon>Metazoa</taxon>
        <taxon>Chordata</taxon>
        <taxon>Craniata</taxon>
        <taxon>Vertebrata</taxon>
        <taxon>Euteleostomi</taxon>
        <taxon>Actinopterygii</taxon>
        <taxon>Neopterygii</taxon>
        <taxon>Teleostei</taxon>
        <taxon>Neoteleostei</taxon>
        <taxon>Acanthomorphata</taxon>
        <taxon>Carangaria</taxon>
        <taxon>Carangiformes</taxon>
        <taxon>Carangidae</taxon>
        <taxon>Seriola</taxon>
    </lineage>
</organism>
<dbReference type="SUPFAM" id="SSF56436">
    <property type="entry name" value="C-type lectin-like"/>
    <property type="match status" value="1"/>
</dbReference>
<dbReference type="InterPro" id="IPR016187">
    <property type="entry name" value="CTDL_fold"/>
</dbReference>
<dbReference type="Proteomes" id="UP000261360">
    <property type="component" value="Unplaced"/>
</dbReference>
<dbReference type="InterPro" id="IPR050828">
    <property type="entry name" value="C-type_lectin/matrix_domain"/>
</dbReference>
<dbReference type="Gene3D" id="3.10.100.10">
    <property type="entry name" value="Mannose-Binding Protein A, subunit A"/>
    <property type="match status" value="1"/>
</dbReference>
<dbReference type="PANTHER" id="PTHR45710">
    <property type="entry name" value="C-TYPE LECTIN DOMAIN-CONTAINING PROTEIN 180"/>
    <property type="match status" value="1"/>
</dbReference>
<proteinExistence type="predicted"/>
<dbReference type="AlphaFoldDB" id="A0A3B4YS60"/>
<reference evidence="1" key="2">
    <citation type="submission" date="2025-09" db="UniProtKB">
        <authorList>
            <consortium name="Ensembl"/>
        </authorList>
    </citation>
    <scope>IDENTIFICATION</scope>
</reference>
<sequence length="168" mass="18858">MLKENVSSLYFASVEGHTEKNLPAVSRSWSRAFTVSLGVLCLLTLAGIITRCEEFYYITLDVLFPTLNPLEVKCFHVAVLIVFASFLNCCPEGWKRFGCSCYFKSTEVKSWDDSRKDCQDRGADLVIINSREEQVSVFVNVCVIVDVTASDVLLVFFTCCQSVTCFLS</sequence>
<reference evidence="1" key="1">
    <citation type="submission" date="2025-08" db="UniProtKB">
        <authorList>
            <consortium name="Ensembl"/>
        </authorList>
    </citation>
    <scope>IDENTIFICATION</scope>
</reference>
<dbReference type="PANTHER" id="PTHR45710:SF26">
    <property type="entry name" value="RH26557P"/>
    <property type="match status" value="1"/>
</dbReference>
<evidence type="ECO:0008006" key="3">
    <source>
        <dbReference type="Google" id="ProtNLM"/>
    </source>
</evidence>
<dbReference type="InterPro" id="IPR016186">
    <property type="entry name" value="C-type_lectin-like/link_sf"/>
</dbReference>
<protein>
    <recommendedName>
        <fullName evidence="3">C-type lectin domain-containing protein</fullName>
    </recommendedName>
</protein>
<keyword evidence="2" id="KW-1185">Reference proteome</keyword>
<accession>A0A3B4YS60</accession>